<evidence type="ECO:0000313" key="3">
    <source>
        <dbReference type="Proteomes" id="UP001066276"/>
    </source>
</evidence>
<dbReference type="AlphaFoldDB" id="A0AAV7N2R3"/>
<name>A0AAV7N2R3_PLEWA</name>
<accession>A0AAV7N2R3</accession>
<organism evidence="2 3">
    <name type="scientific">Pleurodeles waltl</name>
    <name type="common">Iberian ribbed newt</name>
    <dbReference type="NCBI Taxonomy" id="8319"/>
    <lineage>
        <taxon>Eukaryota</taxon>
        <taxon>Metazoa</taxon>
        <taxon>Chordata</taxon>
        <taxon>Craniata</taxon>
        <taxon>Vertebrata</taxon>
        <taxon>Euteleostomi</taxon>
        <taxon>Amphibia</taxon>
        <taxon>Batrachia</taxon>
        <taxon>Caudata</taxon>
        <taxon>Salamandroidea</taxon>
        <taxon>Salamandridae</taxon>
        <taxon>Pleurodelinae</taxon>
        <taxon>Pleurodeles</taxon>
    </lineage>
</organism>
<dbReference type="Proteomes" id="UP001066276">
    <property type="component" value="Chromosome 9"/>
</dbReference>
<evidence type="ECO:0000313" key="2">
    <source>
        <dbReference type="EMBL" id="KAJ1110333.1"/>
    </source>
</evidence>
<evidence type="ECO:0000256" key="1">
    <source>
        <dbReference type="SAM" id="MobiDB-lite"/>
    </source>
</evidence>
<gene>
    <name evidence="2" type="ORF">NDU88_007686</name>
</gene>
<protein>
    <submittedName>
        <fullName evidence="2">Uncharacterized protein</fullName>
    </submittedName>
</protein>
<proteinExistence type="predicted"/>
<comment type="caution">
    <text evidence="2">The sequence shown here is derived from an EMBL/GenBank/DDBJ whole genome shotgun (WGS) entry which is preliminary data.</text>
</comment>
<sequence length="188" mass="20675">MMLLFSGCGRHAALQATPLRKIKHQRNGIWMVRPADDTIVFVLICLRTHVHPHKACGSGLSTVVFTFGSVVDGTEAAGESMVPKSIRAARDRLRVELLEHTWHLEQRRELDGRSRSGLGRQAQLDCTKPPTTATVDAAPKPLITADSALLLQCEAPQPAITEFFTLGHKSVRIGYCPPRGSKQEQQCT</sequence>
<feature type="region of interest" description="Disordered" evidence="1">
    <location>
        <begin position="110"/>
        <end position="133"/>
    </location>
</feature>
<keyword evidence="3" id="KW-1185">Reference proteome</keyword>
<dbReference type="EMBL" id="JANPWB010000013">
    <property type="protein sequence ID" value="KAJ1110333.1"/>
    <property type="molecule type" value="Genomic_DNA"/>
</dbReference>
<reference evidence="2" key="1">
    <citation type="journal article" date="2022" name="bioRxiv">
        <title>Sequencing and chromosome-scale assembly of the giantPleurodeles waltlgenome.</title>
        <authorList>
            <person name="Brown T."/>
            <person name="Elewa A."/>
            <person name="Iarovenko S."/>
            <person name="Subramanian E."/>
            <person name="Araus A.J."/>
            <person name="Petzold A."/>
            <person name="Susuki M."/>
            <person name="Suzuki K.-i.T."/>
            <person name="Hayashi T."/>
            <person name="Toyoda A."/>
            <person name="Oliveira C."/>
            <person name="Osipova E."/>
            <person name="Leigh N.D."/>
            <person name="Simon A."/>
            <person name="Yun M.H."/>
        </authorList>
    </citation>
    <scope>NUCLEOTIDE SEQUENCE</scope>
    <source>
        <strain evidence="2">20211129_DDA</strain>
        <tissue evidence="2">Liver</tissue>
    </source>
</reference>